<gene>
    <name evidence="2" type="ORF">BZ274_08210</name>
</gene>
<evidence type="ECO:0000259" key="1">
    <source>
        <dbReference type="SMART" id="SM00382"/>
    </source>
</evidence>
<organism evidence="2 3">
    <name type="scientific">Campylobacter coli</name>
    <dbReference type="NCBI Taxonomy" id="195"/>
    <lineage>
        <taxon>Bacteria</taxon>
        <taxon>Pseudomonadati</taxon>
        <taxon>Campylobacterota</taxon>
        <taxon>Epsilonproteobacteria</taxon>
        <taxon>Campylobacterales</taxon>
        <taxon>Campylobacteraceae</taxon>
        <taxon>Campylobacter</taxon>
    </lineage>
</organism>
<keyword evidence="2" id="KW-0347">Helicase</keyword>
<name>A0A693RG29_CAMCO</name>
<feature type="domain" description="AAA+ ATPase" evidence="1">
    <location>
        <begin position="29"/>
        <end position="184"/>
    </location>
</feature>
<dbReference type="SUPFAM" id="SSF52540">
    <property type="entry name" value="P-loop containing nucleoside triphosphate hydrolases"/>
    <property type="match status" value="1"/>
</dbReference>
<dbReference type="GO" id="GO:0004386">
    <property type="term" value="F:helicase activity"/>
    <property type="evidence" value="ECO:0007669"/>
    <property type="project" value="UniProtKB-KW"/>
</dbReference>
<reference evidence="2 3" key="1">
    <citation type="submission" date="2018-05" db="EMBL/GenBank/DDBJ databases">
        <authorList>
            <consortium name="PulseNet: The National Subtyping Network for Foodborne Disease Surveillance"/>
            <person name="Tarr C.L."/>
            <person name="Trees E."/>
            <person name="Katz L.S."/>
            <person name="Carleton-Romer H.A."/>
            <person name="Stroika S."/>
            <person name="Kucerova Z."/>
            <person name="Roache K.F."/>
            <person name="Sabol A.L."/>
            <person name="Besser J."/>
            <person name="Gerner-Smidt P."/>
        </authorList>
    </citation>
    <scope>NUCLEOTIDE SEQUENCE [LARGE SCALE GENOMIC DNA]</scope>
    <source>
        <strain evidence="2 3">PNUSAC001435</strain>
    </source>
</reference>
<keyword evidence="2" id="KW-0067">ATP-binding</keyword>
<dbReference type="Gene3D" id="3.40.50.300">
    <property type="entry name" value="P-loop containing nucleotide triphosphate hydrolases"/>
    <property type="match status" value="1"/>
</dbReference>
<keyword evidence="2" id="KW-0547">Nucleotide-binding</keyword>
<protein>
    <submittedName>
        <fullName evidence="2">Helicase DnaB</fullName>
    </submittedName>
</protein>
<evidence type="ECO:0000313" key="3">
    <source>
        <dbReference type="Proteomes" id="UP000382436"/>
    </source>
</evidence>
<dbReference type="EMBL" id="AACBVJ010000018">
    <property type="protein sequence ID" value="EAJ9198136.1"/>
    <property type="molecule type" value="Genomic_DNA"/>
</dbReference>
<evidence type="ECO:0000313" key="2">
    <source>
        <dbReference type="EMBL" id="EAJ9198136.1"/>
    </source>
</evidence>
<dbReference type="Pfam" id="PF13481">
    <property type="entry name" value="AAA_25"/>
    <property type="match status" value="1"/>
</dbReference>
<keyword evidence="2" id="KW-0378">Hydrolase</keyword>
<accession>A0A693RG29</accession>
<comment type="caution">
    <text evidence="2">The sequence shown here is derived from an EMBL/GenBank/DDBJ whole genome shotgun (WGS) entry which is preliminary data.</text>
</comment>
<dbReference type="Proteomes" id="UP000382436">
    <property type="component" value="Unassembled WGS sequence"/>
</dbReference>
<dbReference type="InterPro" id="IPR003593">
    <property type="entry name" value="AAA+_ATPase"/>
</dbReference>
<dbReference type="AlphaFoldDB" id="A0A693RG29"/>
<dbReference type="SMART" id="SM00382">
    <property type="entry name" value="AAA"/>
    <property type="match status" value="1"/>
</dbReference>
<sequence length="308" mass="36347">MMLLNTIFIQKSDFSSNEDEWLLNSTIPSESIGVLYGASGSGKTTISLYLCKIILEKNNHTRVFYINADMGIANLKKYGFKEMLDLYENRFYVADLTCCNEKYIYLEKIYDEILSMQDTFKVFIVVDSLNSIARKIGKFIDPNYLFAREKIIRKNGGSVLFIHHLNKNGVFADSQQIIDYSDYTIRCVYSEEKESILLMYEKMGRYPLFKNRAFRVKNLRIIEEIEFNEAELSCYELEFIKTTLEILKMGKINQSELIKLVLRNCKRYVGREKARKLLQEYAKKGKWCMLKDRFDNNSIFYYLKNEEK</sequence>
<proteinExistence type="predicted"/>
<dbReference type="InterPro" id="IPR027417">
    <property type="entry name" value="P-loop_NTPase"/>
</dbReference>